<feature type="region of interest" description="Disordered" evidence="3">
    <location>
        <begin position="130"/>
        <end position="163"/>
    </location>
</feature>
<proteinExistence type="predicted"/>
<keyword evidence="2" id="KW-0862">Zinc</keyword>
<reference evidence="5 6" key="1">
    <citation type="submission" date="2014-04" db="EMBL/GenBank/DDBJ databases">
        <title>Evolutionary Origins and Diversification of the Mycorrhizal Mutualists.</title>
        <authorList>
            <consortium name="DOE Joint Genome Institute"/>
            <consortium name="Mycorrhizal Genomics Consortium"/>
            <person name="Kohler A."/>
            <person name="Kuo A."/>
            <person name="Nagy L.G."/>
            <person name="Floudas D."/>
            <person name="Copeland A."/>
            <person name="Barry K.W."/>
            <person name="Cichocki N."/>
            <person name="Veneault-Fourrey C."/>
            <person name="LaButti K."/>
            <person name="Lindquist E.A."/>
            <person name="Lipzen A."/>
            <person name="Lundell T."/>
            <person name="Morin E."/>
            <person name="Murat C."/>
            <person name="Riley R."/>
            <person name="Ohm R."/>
            <person name="Sun H."/>
            <person name="Tunlid A."/>
            <person name="Henrissat B."/>
            <person name="Grigoriev I.V."/>
            <person name="Hibbett D.S."/>
            <person name="Martin F."/>
        </authorList>
    </citation>
    <scope>NUCLEOTIDE SEQUENCE [LARGE SCALE GENOMIC DNA]</scope>
    <source>
        <strain evidence="5 6">Koide BX008</strain>
    </source>
</reference>
<dbReference type="Proteomes" id="UP000054549">
    <property type="component" value="Unassembled WGS sequence"/>
</dbReference>
<evidence type="ECO:0000259" key="4">
    <source>
        <dbReference type="PROSITE" id="PS50158"/>
    </source>
</evidence>
<dbReference type="InParanoid" id="A0A0C2RXJ8"/>
<gene>
    <name evidence="5" type="ORF">M378DRAFT_182346</name>
</gene>
<dbReference type="SUPFAM" id="SSF57756">
    <property type="entry name" value="Retrovirus zinc finger-like domains"/>
    <property type="match status" value="1"/>
</dbReference>
<dbReference type="HOGENOM" id="CLU_1626601_0_0_1"/>
<dbReference type="EMBL" id="KN818579">
    <property type="protein sequence ID" value="KIL55025.1"/>
    <property type="molecule type" value="Genomic_DNA"/>
</dbReference>
<protein>
    <recommendedName>
        <fullName evidence="4">CCHC-type domain-containing protein</fullName>
    </recommendedName>
</protein>
<dbReference type="STRING" id="946122.A0A0C2RXJ8"/>
<evidence type="ECO:0000313" key="5">
    <source>
        <dbReference type="EMBL" id="KIL55025.1"/>
    </source>
</evidence>
<keyword evidence="6" id="KW-1185">Reference proteome</keyword>
<dbReference type="InterPro" id="IPR001878">
    <property type="entry name" value="Znf_CCHC"/>
</dbReference>
<dbReference type="GO" id="GO:0006397">
    <property type="term" value="P:mRNA processing"/>
    <property type="evidence" value="ECO:0007669"/>
    <property type="project" value="UniProtKB-KW"/>
</dbReference>
<feature type="domain" description="CCHC-type" evidence="4">
    <location>
        <begin position="91"/>
        <end position="107"/>
    </location>
</feature>
<evidence type="ECO:0000256" key="3">
    <source>
        <dbReference type="SAM" id="MobiDB-lite"/>
    </source>
</evidence>
<dbReference type="OrthoDB" id="2692834at2759"/>
<feature type="compositionally biased region" description="Basic and acidic residues" evidence="3">
    <location>
        <begin position="1"/>
        <end position="17"/>
    </location>
</feature>
<organism evidence="5 6">
    <name type="scientific">Amanita muscaria (strain Koide BX008)</name>
    <dbReference type="NCBI Taxonomy" id="946122"/>
    <lineage>
        <taxon>Eukaryota</taxon>
        <taxon>Fungi</taxon>
        <taxon>Dikarya</taxon>
        <taxon>Basidiomycota</taxon>
        <taxon>Agaricomycotina</taxon>
        <taxon>Agaricomycetes</taxon>
        <taxon>Agaricomycetidae</taxon>
        <taxon>Agaricales</taxon>
        <taxon>Pluteineae</taxon>
        <taxon>Amanitaceae</taxon>
        <taxon>Amanita</taxon>
    </lineage>
</organism>
<evidence type="ECO:0000256" key="2">
    <source>
        <dbReference type="PROSITE-ProRule" id="PRU00047"/>
    </source>
</evidence>
<dbReference type="InterPro" id="IPR036875">
    <property type="entry name" value="Znf_CCHC_sf"/>
</dbReference>
<keyword evidence="2" id="KW-0863">Zinc-finger</keyword>
<dbReference type="SMART" id="SM00343">
    <property type="entry name" value="ZnF_C2HC"/>
    <property type="match status" value="1"/>
</dbReference>
<evidence type="ECO:0000256" key="1">
    <source>
        <dbReference type="ARBA" id="ARBA00022664"/>
    </source>
</evidence>
<dbReference type="AlphaFoldDB" id="A0A0C2RXJ8"/>
<feature type="region of interest" description="Disordered" evidence="3">
    <location>
        <begin position="1"/>
        <end position="83"/>
    </location>
</feature>
<dbReference type="Pfam" id="PF00098">
    <property type="entry name" value="zf-CCHC"/>
    <property type="match status" value="1"/>
</dbReference>
<dbReference type="GO" id="GO:0008270">
    <property type="term" value="F:zinc ion binding"/>
    <property type="evidence" value="ECO:0007669"/>
    <property type="project" value="UniProtKB-KW"/>
</dbReference>
<dbReference type="Gene3D" id="4.10.60.10">
    <property type="entry name" value="Zinc finger, CCHC-type"/>
    <property type="match status" value="1"/>
</dbReference>
<feature type="compositionally biased region" description="Acidic residues" evidence="3">
    <location>
        <begin position="132"/>
        <end position="154"/>
    </location>
</feature>
<sequence>MEHQPSDRSDGRAEGRGRGGFGNRRGNWNQRGGASPRGTIPTTERAPPLPSTSSAAVPAPAPVNMGTPTFGGQGEPMDVDRTRNRRVQGGRCWTCGTQGHFSSQCPQRMARQMWDEMGDEERQALVRILSQTDEEAPEEQLPQNEEEVQGEEEVVTPNDDASF</sequence>
<keyword evidence="1" id="KW-0507">mRNA processing</keyword>
<name>A0A0C2RXJ8_AMAMK</name>
<dbReference type="GO" id="GO:0003676">
    <property type="term" value="F:nucleic acid binding"/>
    <property type="evidence" value="ECO:0007669"/>
    <property type="project" value="InterPro"/>
</dbReference>
<dbReference type="PROSITE" id="PS50158">
    <property type="entry name" value="ZF_CCHC"/>
    <property type="match status" value="1"/>
</dbReference>
<evidence type="ECO:0000313" key="6">
    <source>
        <dbReference type="Proteomes" id="UP000054549"/>
    </source>
</evidence>
<keyword evidence="2" id="KW-0479">Metal-binding</keyword>
<accession>A0A0C2RXJ8</accession>
<feature type="compositionally biased region" description="Low complexity" evidence="3">
    <location>
        <begin position="24"/>
        <end position="33"/>
    </location>
</feature>